<evidence type="ECO:0000313" key="2">
    <source>
        <dbReference type="EMBL" id="KAJ2782290.1"/>
    </source>
</evidence>
<feature type="compositionally biased region" description="Pro residues" evidence="1">
    <location>
        <begin position="186"/>
        <end position="195"/>
    </location>
</feature>
<organism evidence="2 3">
    <name type="scientific">Coemansia javaensis</name>
    <dbReference type="NCBI Taxonomy" id="2761396"/>
    <lineage>
        <taxon>Eukaryota</taxon>
        <taxon>Fungi</taxon>
        <taxon>Fungi incertae sedis</taxon>
        <taxon>Zoopagomycota</taxon>
        <taxon>Kickxellomycotina</taxon>
        <taxon>Kickxellomycetes</taxon>
        <taxon>Kickxellales</taxon>
        <taxon>Kickxellaceae</taxon>
        <taxon>Coemansia</taxon>
    </lineage>
</organism>
<name>A0A9W8HET5_9FUNG</name>
<gene>
    <name evidence="2" type="ORF">H4R18_002372</name>
</gene>
<feature type="region of interest" description="Disordered" evidence="1">
    <location>
        <begin position="136"/>
        <end position="211"/>
    </location>
</feature>
<comment type="caution">
    <text evidence="2">The sequence shown here is derived from an EMBL/GenBank/DDBJ whole genome shotgun (WGS) entry which is preliminary data.</text>
</comment>
<evidence type="ECO:0000256" key="1">
    <source>
        <dbReference type="SAM" id="MobiDB-lite"/>
    </source>
</evidence>
<dbReference type="AlphaFoldDB" id="A0A9W8HET5"/>
<accession>A0A9W8HET5</accession>
<dbReference type="EMBL" id="JANBUL010000077">
    <property type="protein sequence ID" value="KAJ2782290.1"/>
    <property type="molecule type" value="Genomic_DNA"/>
</dbReference>
<reference evidence="2" key="1">
    <citation type="submission" date="2022-07" db="EMBL/GenBank/DDBJ databases">
        <title>Phylogenomic reconstructions and comparative analyses of Kickxellomycotina fungi.</title>
        <authorList>
            <person name="Reynolds N.K."/>
            <person name="Stajich J.E."/>
            <person name="Barry K."/>
            <person name="Grigoriev I.V."/>
            <person name="Crous P."/>
            <person name="Smith M.E."/>
        </authorList>
    </citation>
    <scope>NUCLEOTIDE SEQUENCE</scope>
    <source>
        <strain evidence="2">NBRC 105414</strain>
    </source>
</reference>
<feature type="region of interest" description="Disordered" evidence="1">
    <location>
        <begin position="369"/>
        <end position="403"/>
    </location>
</feature>
<dbReference type="Proteomes" id="UP001140217">
    <property type="component" value="Unassembled WGS sequence"/>
</dbReference>
<feature type="compositionally biased region" description="Low complexity" evidence="1">
    <location>
        <begin position="152"/>
        <end position="185"/>
    </location>
</feature>
<sequence length="427" mass="45865">MPFDDNFCTLSRTLCNSTHKSVLIKNAFQCQQELSKIGVGSPRGLTGDMTLFGGPSIWARMTALQPLNDPFVVDNIFKSPTKRRRGLLSWGAPPDCDPCGDRLSSATMLWGFSRHVRARNRRRSIMGSKYSLSSIRRRRLHASTGGDHVRSASDPTSALSPSLPSSSRPPSYSQPPSLSSSSLSSAPPPPPPLPQPLQTMDSPTYPATPTECHARPFIARTPLPGGRSPTVPALFAFPKLSDAASIQSPSECRLSDSFSILPARPCGMSSTLRGVPGHPTIAAAAAATSIGDLGLRGGPLALPAPVLLRDDRVRTARCTSMPCAARGGGEAQRPPWAHMPARVVFDPTCREMARWPFAAQGSARFGQVKNSLEIRQPAPPCTRTPERRLPQTPPAPDRRLQSPLPPAVRFLRWIAICGGGSSSAQKH</sequence>
<proteinExistence type="predicted"/>
<protein>
    <submittedName>
        <fullName evidence="2">Uncharacterized protein</fullName>
    </submittedName>
</protein>
<dbReference type="OrthoDB" id="5542138at2759"/>
<evidence type="ECO:0000313" key="3">
    <source>
        <dbReference type="Proteomes" id="UP001140217"/>
    </source>
</evidence>
<keyword evidence="3" id="KW-1185">Reference proteome</keyword>